<evidence type="ECO:0000313" key="2">
    <source>
        <dbReference type="Proteomes" id="UP000488299"/>
    </source>
</evidence>
<comment type="caution">
    <text evidence="1">The sequence shown here is derived from an EMBL/GenBank/DDBJ whole genome shotgun (WGS) entry which is preliminary data.</text>
</comment>
<reference evidence="1 2" key="1">
    <citation type="submission" date="2019-10" db="EMBL/GenBank/DDBJ databases">
        <title>Rudanella paleaurantiibacter sp. nov., isolated from sludge.</title>
        <authorList>
            <person name="Xu S.Q."/>
        </authorList>
    </citation>
    <scope>NUCLEOTIDE SEQUENCE [LARGE SCALE GENOMIC DNA]</scope>
    <source>
        <strain evidence="1 2">HX-22-17</strain>
    </source>
</reference>
<accession>A0A7J5TYN3</accession>
<dbReference type="EMBL" id="WELI01000005">
    <property type="protein sequence ID" value="KAB7730233.1"/>
    <property type="molecule type" value="Genomic_DNA"/>
</dbReference>
<name>A0A7J5TYN3_9BACT</name>
<protein>
    <submittedName>
        <fullName evidence="1">Uncharacterized protein</fullName>
    </submittedName>
</protein>
<evidence type="ECO:0000313" key="1">
    <source>
        <dbReference type="EMBL" id="KAB7730233.1"/>
    </source>
</evidence>
<dbReference type="RefSeq" id="WP_152124830.1">
    <property type="nucleotide sequence ID" value="NZ_WELI01000005.1"/>
</dbReference>
<proteinExistence type="predicted"/>
<gene>
    <name evidence="1" type="ORF">F5984_13755</name>
</gene>
<dbReference type="AlphaFoldDB" id="A0A7J5TYN3"/>
<organism evidence="1 2">
    <name type="scientific">Rudanella paleaurantiibacter</name>
    <dbReference type="NCBI Taxonomy" id="2614655"/>
    <lineage>
        <taxon>Bacteria</taxon>
        <taxon>Pseudomonadati</taxon>
        <taxon>Bacteroidota</taxon>
        <taxon>Cytophagia</taxon>
        <taxon>Cytophagales</taxon>
        <taxon>Cytophagaceae</taxon>
        <taxon>Rudanella</taxon>
    </lineage>
</organism>
<dbReference type="Proteomes" id="UP000488299">
    <property type="component" value="Unassembled WGS sequence"/>
</dbReference>
<keyword evidence="2" id="KW-1185">Reference proteome</keyword>
<sequence length="273" mass="32431">MPFITQSNFSRIVGEMPTSEEIQGELYKTPIYFFNKTERYRLLRIKQFLQLGEDKLVKVFIKVEREDTQSWIFEGGKPAYHKSTDCSTLNGEYVNFPIPEEIKEKNQVKEFREWFKENSYLLEDSLKRNEEAFALKIKSRFGVNIEGRITRPNSGKMLFIDLDLEELEKAIDNLLEKSRRFYGSSSQSQQAAIKKYSQRAFLYLRKYEISDNDTGLSEEQLRQFLQEYDQKFKQPVKDLLTKYYMVKYNPKLEFKGSLLEQLGFKECQKCYGN</sequence>